<name>A0ABN6PB57_9EURY</name>
<reference evidence="1 2" key="1">
    <citation type="submission" date="2022-04" db="EMBL/GenBank/DDBJ databases">
        <title>Complete genome of Methanothermobacter tenebrarum strain RMAS.</title>
        <authorList>
            <person name="Nakamura K."/>
            <person name="Oshima K."/>
            <person name="Hattori M."/>
            <person name="Kamagata Y."/>
            <person name="Takamizawa K."/>
        </authorList>
    </citation>
    <scope>NUCLEOTIDE SEQUENCE [LARGE SCALE GENOMIC DNA]</scope>
    <source>
        <strain evidence="1 2">RMAS</strain>
    </source>
</reference>
<dbReference type="RefSeq" id="WP_248563812.1">
    <property type="nucleotide sequence ID" value="NZ_AP025698.1"/>
</dbReference>
<keyword evidence="2" id="KW-1185">Reference proteome</keyword>
<evidence type="ECO:0000313" key="1">
    <source>
        <dbReference type="EMBL" id="BDH79455.1"/>
    </source>
</evidence>
<dbReference type="Proteomes" id="UP000831817">
    <property type="component" value="Chromosome"/>
</dbReference>
<protein>
    <submittedName>
        <fullName evidence="1">Uncharacterized protein</fullName>
    </submittedName>
</protein>
<evidence type="ECO:0000313" key="2">
    <source>
        <dbReference type="Proteomes" id="UP000831817"/>
    </source>
</evidence>
<sequence>MVAVFSMKRGGVEGHEVIDGVEVHYIGPLITMTCPGGAFDVGSLLAAVRGETMIILLMFRHLHH</sequence>
<accession>A0ABN6PB57</accession>
<dbReference type="EMBL" id="AP025698">
    <property type="protein sequence ID" value="BDH79455.1"/>
    <property type="molecule type" value="Genomic_DNA"/>
</dbReference>
<organism evidence="1 2">
    <name type="scientific">Methanothermobacter tenebrarum</name>
    <dbReference type="NCBI Taxonomy" id="680118"/>
    <lineage>
        <taxon>Archaea</taxon>
        <taxon>Methanobacteriati</taxon>
        <taxon>Methanobacteriota</taxon>
        <taxon>Methanomada group</taxon>
        <taxon>Methanobacteria</taxon>
        <taxon>Methanobacteriales</taxon>
        <taxon>Methanobacteriaceae</taxon>
        <taxon>Methanothermobacter</taxon>
    </lineage>
</organism>
<gene>
    <name evidence="1" type="ORF">MTTB_08340</name>
</gene>
<proteinExistence type="predicted"/>
<dbReference type="GeneID" id="71965355"/>